<dbReference type="Gene3D" id="3.40.190.10">
    <property type="entry name" value="Periplasmic binding protein-like II"/>
    <property type="match status" value="2"/>
</dbReference>
<name>A0ABQ4NUW5_SHECO</name>
<protein>
    <recommendedName>
        <fullName evidence="3">Solute-binding protein family 3/N-terminal domain-containing protein</fullName>
    </recommendedName>
</protein>
<sequence length="295" mass="34150">MELTSKDEAMIRLLLSCYLLMMCWSTATQAAEPMLVRYNLSIQFVDPKQSYYIDLLRLAMEKSRSQYGDYQLEPVTMEMPQGRTIKLVEQQQLDVVWTMTSKTREQTLSAIYFPLLKGLMGHRIAIVRAEDKQKFADINSVEQLKRLIVGQGTDWPDSDILQQQGFTLVRGAAKNLIAMLNKARFDYFLRALHEPWDEVVGHPELIVDESFMVTYPSPIYFFVNRDNTLLAERIEHGLRAALVDGSFDDLFYHHAITADMLQRANLPNRRVFKLDNPLLSDSSKNLLSERSLWFD</sequence>
<accession>A0ABQ4NUW5</accession>
<comment type="caution">
    <text evidence="1">The sequence shown here is derived from an EMBL/GenBank/DDBJ whole genome shotgun (WGS) entry which is preliminary data.</text>
</comment>
<dbReference type="RefSeq" id="WP_037428286.1">
    <property type="nucleotide sequence ID" value="NZ_BPEU01000003.1"/>
</dbReference>
<dbReference type="EMBL" id="BPEU01000003">
    <property type="protein sequence ID" value="GIU35984.1"/>
    <property type="molecule type" value="Genomic_DNA"/>
</dbReference>
<keyword evidence="2" id="KW-1185">Reference proteome</keyword>
<proteinExistence type="predicted"/>
<gene>
    <name evidence="1" type="ORF">TUM3794_04420</name>
</gene>
<organism evidence="1 2">
    <name type="scientific">Shewanella colwelliana</name>
    <name type="common">Alteromonas colwelliana</name>
    <dbReference type="NCBI Taxonomy" id="23"/>
    <lineage>
        <taxon>Bacteria</taxon>
        <taxon>Pseudomonadati</taxon>
        <taxon>Pseudomonadota</taxon>
        <taxon>Gammaproteobacteria</taxon>
        <taxon>Alteromonadales</taxon>
        <taxon>Shewanellaceae</taxon>
        <taxon>Shewanella</taxon>
    </lineage>
</organism>
<dbReference type="SUPFAM" id="SSF53850">
    <property type="entry name" value="Periplasmic binding protein-like II"/>
    <property type="match status" value="1"/>
</dbReference>
<dbReference type="Proteomes" id="UP000773469">
    <property type="component" value="Unassembled WGS sequence"/>
</dbReference>
<evidence type="ECO:0008006" key="3">
    <source>
        <dbReference type="Google" id="ProtNLM"/>
    </source>
</evidence>
<reference evidence="1 2" key="1">
    <citation type="submission" date="2021-05" db="EMBL/GenBank/DDBJ databases">
        <title>Molecular characterization for Shewanella algae harboring chromosomal blaOXA-55-like strains isolated from clinical and environment sample.</title>
        <authorList>
            <person name="Ohama Y."/>
            <person name="Aoki K."/>
            <person name="Harada S."/>
            <person name="Moriya K."/>
            <person name="Ishii Y."/>
            <person name="Tateda K."/>
        </authorList>
    </citation>
    <scope>NUCLEOTIDE SEQUENCE [LARGE SCALE GENOMIC DNA]</scope>
    <source>
        <strain evidence="1 2">MBTL60-118</strain>
    </source>
</reference>
<evidence type="ECO:0000313" key="1">
    <source>
        <dbReference type="EMBL" id="GIU35984.1"/>
    </source>
</evidence>
<evidence type="ECO:0000313" key="2">
    <source>
        <dbReference type="Proteomes" id="UP000773469"/>
    </source>
</evidence>